<name>A0AAX6GPL5_IRIPA</name>
<dbReference type="EMBL" id="JANAVB010017596">
    <property type="protein sequence ID" value="KAJ6830493.1"/>
    <property type="molecule type" value="Genomic_DNA"/>
</dbReference>
<proteinExistence type="predicted"/>
<comment type="caution">
    <text evidence="2">The sequence shown here is derived from an EMBL/GenBank/DDBJ whole genome shotgun (WGS) entry which is preliminary data.</text>
</comment>
<sequence length="148" mass="16029">MKALLVLQNGSDDLLSGDPHLSTLSSLLSRLKSLLSSPSPKKPRFPPFHSVLPGATGSRQISILAGSIGSELLLGSTASPSTASSPLLSDDDKSPFSPPSSPASPRPRPRVPRAPPPLRRLLRRRIPLADTTPPGDCGIWRRWRCWRW</sequence>
<dbReference type="Proteomes" id="UP001140949">
    <property type="component" value="Unassembled WGS sequence"/>
</dbReference>
<reference evidence="2" key="2">
    <citation type="submission" date="2023-04" db="EMBL/GenBank/DDBJ databases">
        <authorList>
            <person name="Bruccoleri R.E."/>
            <person name="Oakeley E.J."/>
            <person name="Faust A.-M."/>
            <person name="Dessus-Babus S."/>
            <person name="Altorfer M."/>
            <person name="Burckhardt D."/>
            <person name="Oertli M."/>
            <person name="Naumann U."/>
            <person name="Petersen F."/>
            <person name="Wong J."/>
        </authorList>
    </citation>
    <scope>NUCLEOTIDE SEQUENCE</scope>
    <source>
        <strain evidence="2">GSM-AAB239-AS_SAM_17_03QT</strain>
        <tissue evidence="2">Leaf</tissue>
    </source>
</reference>
<protein>
    <submittedName>
        <fullName evidence="2">Basic proline-rich protein-like</fullName>
    </submittedName>
</protein>
<feature type="compositionally biased region" description="Pro residues" evidence="1">
    <location>
        <begin position="96"/>
        <end position="118"/>
    </location>
</feature>
<accession>A0AAX6GPL5</accession>
<dbReference type="AlphaFoldDB" id="A0AAX6GPL5"/>
<evidence type="ECO:0000313" key="3">
    <source>
        <dbReference type="Proteomes" id="UP001140949"/>
    </source>
</evidence>
<gene>
    <name evidence="2" type="ORF">M6B38_354675</name>
</gene>
<evidence type="ECO:0000313" key="2">
    <source>
        <dbReference type="EMBL" id="KAJ6830493.1"/>
    </source>
</evidence>
<reference evidence="2" key="1">
    <citation type="journal article" date="2023" name="GigaByte">
        <title>Genome assembly of the bearded iris, Iris pallida Lam.</title>
        <authorList>
            <person name="Bruccoleri R.E."/>
            <person name="Oakeley E.J."/>
            <person name="Faust A.M.E."/>
            <person name="Altorfer M."/>
            <person name="Dessus-Babus S."/>
            <person name="Burckhardt D."/>
            <person name="Oertli M."/>
            <person name="Naumann U."/>
            <person name="Petersen F."/>
            <person name="Wong J."/>
        </authorList>
    </citation>
    <scope>NUCLEOTIDE SEQUENCE</scope>
    <source>
        <strain evidence="2">GSM-AAB239-AS_SAM_17_03QT</strain>
    </source>
</reference>
<evidence type="ECO:0000256" key="1">
    <source>
        <dbReference type="SAM" id="MobiDB-lite"/>
    </source>
</evidence>
<feature type="region of interest" description="Disordered" evidence="1">
    <location>
        <begin position="75"/>
        <end position="123"/>
    </location>
</feature>
<feature type="compositionally biased region" description="Low complexity" evidence="1">
    <location>
        <begin position="75"/>
        <end position="88"/>
    </location>
</feature>
<keyword evidence="3" id="KW-1185">Reference proteome</keyword>
<organism evidence="2 3">
    <name type="scientific">Iris pallida</name>
    <name type="common">Sweet iris</name>
    <dbReference type="NCBI Taxonomy" id="29817"/>
    <lineage>
        <taxon>Eukaryota</taxon>
        <taxon>Viridiplantae</taxon>
        <taxon>Streptophyta</taxon>
        <taxon>Embryophyta</taxon>
        <taxon>Tracheophyta</taxon>
        <taxon>Spermatophyta</taxon>
        <taxon>Magnoliopsida</taxon>
        <taxon>Liliopsida</taxon>
        <taxon>Asparagales</taxon>
        <taxon>Iridaceae</taxon>
        <taxon>Iridoideae</taxon>
        <taxon>Irideae</taxon>
        <taxon>Iris</taxon>
    </lineage>
</organism>